<dbReference type="InterPro" id="IPR027417">
    <property type="entry name" value="P-loop_NTPase"/>
</dbReference>
<dbReference type="Proteomes" id="UP000675781">
    <property type="component" value="Unassembled WGS sequence"/>
</dbReference>
<evidence type="ECO:0000256" key="17">
    <source>
        <dbReference type="ARBA" id="ARBA00030571"/>
    </source>
</evidence>
<dbReference type="Gene3D" id="3.40.50.300">
    <property type="entry name" value="P-loop containing nucleotide triphosphate hydrolases"/>
    <property type="match status" value="1"/>
</dbReference>
<evidence type="ECO:0000256" key="13">
    <source>
        <dbReference type="ARBA" id="ARBA00022777"/>
    </source>
</evidence>
<evidence type="ECO:0000256" key="19">
    <source>
        <dbReference type="PIRSR" id="PIRSR006135-2"/>
    </source>
</evidence>
<proteinExistence type="inferred from homology"/>
<dbReference type="EC" id="2.7.7.62" evidence="9"/>
<accession>A0A941ILU5</accession>
<dbReference type="PIRSF" id="PIRSF006135">
    <property type="entry name" value="CobU"/>
    <property type="match status" value="1"/>
</dbReference>
<keyword evidence="10" id="KW-0169">Cobalamin biosynthesis</keyword>
<organism evidence="20 21">
    <name type="scientific">Actinospica durhamensis</name>
    <dbReference type="NCBI Taxonomy" id="1508375"/>
    <lineage>
        <taxon>Bacteria</taxon>
        <taxon>Bacillati</taxon>
        <taxon>Actinomycetota</taxon>
        <taxon>Actinomycetes</taxon>
        <taxon>Catenulisporales</taxon>
        <taxon>Actinospicaceae</taxon>
        <taxon>Actinospica</taxon>
    </lineage>
</organism>
<dbReference type="GO" id="GO:0005525">
    <property type="term" value="F:GTP binding"/>
    <property type="evidence" value="ECO:0007669"/>
    <property type="project" value="UniProtKB-KW"/>
</dbReference>
<evidence type="ECO:0000313" key="20">
    <source>
        <dbReference type="EMBL" id="MBR7832139.1"/>
    </source>
</evidence>
<dbReference type="Pfam" id="PF02283">
    <property type="entry name" value="CobU"/>
    <property type="match status" value="1"/>
</dbReference>
<dbReference type="EMBL" id="JAGSOG010000007">
    <property type="protein sequence ID" value="MBR7832139.1"/>
    <property type="molecule type" value="Genomic_DNA"/>
</dbReference>
<evidence type="ECO:0000256" key="6">
    <source>
        <dbReference type="ARBA" id="ARBA00005159"/>
    </source>
</evidence>
<comment type="catalytic activity">
    <reaction evidence="1">
        <text>adenosylcob(III)inamide + ATP = adenosylcob(III)inamide phosphate + ADP + H(+)</text>
        <dbReference type="Rhea" id="RHEA:15769"/>
        <dbReference type="ChEBI" id="CHEBI:2480"/>
        <dbReference type="ChEBI" id="CHEBI:15378"/>
        <dbReference type="ChEBI" id="CHEBI:30616"/>
        <dbReference type="ChEBI" id="CHEBI:58502"/>
        <dbReference type="ChEBI" id="CHEBI:456216"/>
        <dbReference type="EC" id="2.7.1.156"/>
    </reaction>
</comment>
<keyword evidence="11 20" id="KW-0808">Transferase</keyword>
<evidence type="ECO:0000256" key="1">
    <source>
        <dbReference type="ARBA" id="ARBA00000312"/>
    </source>
</evidence>
<comment type="pathway">
    <text evidence="5">Cofactor biosynthesis; adenosylcobalamin biosynthesis; adenosylcobalamin from cob(II)yrinate a,c-diamide: step 6/7.</text>
</comment>
<feature type="binding site" evidence="19">
    <location>
        <begin position="14"/>
        <end position="21"/>
    </location>
    <ligand>
        <name>GTP</name>
        <dbReference type="ChEBI" id="CHEBI:37565"/>
    </ligand>
</feature>
<evidence type="ECO:0000256" key="8">
    <source>
        <dbReference type="ARBA" id="ARBA00012016"/>
    </source>
</evidence>
<dbReference type="PANTHER" id="PTHR34848">
    <property type="match status" value="1"/>
</dbReference>
<evidence type="ECO:0000256" key="9">
    <source>
        <dbReference type="ARBA" id="ARBA00012523"/>
    </source>
</evidence>
<keyword evidence="20" id="KW-0548">Nucleotidyltransferase</keyword>
<evidence type="ECO:0000256" key="7">
    <source>
        <dbReference type="ARBA" id="ARBA00007490"/>
    </source>
</evidence>
<keyword evidence="14" id="KW-0067">ATP-binding</keyword>
<keyword evidence="13 20" id="KW-0418">Kinase</keyword>
<dbReference type="GO" id="GO:0043752">
    <property type="term" value="F:adenosylcobinamide kinase activity"/>
    <property type="evidence" value="ECO:0007669"/>
    <property type="project" value="UniProtKB-EC"/>
</dbReference>
<reference evidence="20" key="1">
    <citation type="submission" date="2021-04" db="EMBL/GenBank/DDBJ databases">
        <title>Genome based classification of Actinospica acidithermotolerans sp. nov., an actinobacterium isolated from an Indonesian hot spring.</title>
        <authorList>
            <person name="Kusuma A.B."/>
            <person name="Putra K.E."/>
            <person name="Nafisah S."/>
            <person name="Loh J."/>
            <person name="Nouioui I."/>
            <person name="Goodfellow M."/>
        </authorList>
    </citation>
    <scope>NUCLEOTIDE SEQUENCE</scope>
    <source>
        <strain evidence="20">CSCA 57</strain>
    </source>
</reference>
<keyword evidence="12 19" id="KW-0547">Nucleotide-binding</keyword>
<evidence type="ECO:0000256" key="3">
    <source>
        <dbReference type="ARBA" id="ARBA00001522"/>
    </source>
</evidence>
<evidence type="ECO:0000256" key="15">
    <source>
        <dbReference type="ARBA" id="ARBA00023134"/>
    </source>
</evidence>
<keyword evidence="21" id="KW-1185">Reference proteome</keyword>
<dbReference type="AlphaFoldDB" id="A0A941ILU5"/>
<comment type="function">
    <text evidence="4">Catalyzes ATP-dependent phosphorylation of adenosylcobinamide and addition of GMP to adenosylcobinamide phosphate.</text>
</comment>
<sequence>MPTRPAARRVLVLGGARSGKSGFAERLLAEAPGPEPVTYAATAPRYPGDEEWAARIAHHRDRRPASWRTVETGEDPAALAALLRTAEGPVLADCMTLWLTAAMDTVEAWDEQAWTRGPAQGLLADLTRDLIAAYAGCGGTVVLVSNELGFGLVPTDPGTRRFRDELGRLNQALAAAADEVTLVVAGLPLRLK</sequence>
<dbReference type="SUPFAM" id="SSF52540">
    <property type="entry name" value="P-loop containing nucleoside triphosphate hydrolases"/>
    <property type="match status" value="1"/>
</dbReference>
<protein>
    <recommendedName>
        <fullName evidence="16">Adenosylcobinamide kinase</fullName>
        <ecNumber evidence="8">2.7.1.156</ecNumber>
        <ecNumber evidence="9">2.7.7.62</ecNumber>
    </recommendedName>
    <alternativeName>
        <fullName evidence="17">Adenosylcobinamide-phosphate guanylyltransferase</fullName>
    </alternativeName>
</protein>
<feature type="binding site" evidence="19">
    <location>
        <begin position="41"/>
        <end position="43"/>
    </location>
    <ligand>
        <name>GTP</name>
        <dbReference type="ChEBI" id="CHEBI:37565"/>
    </ligand>
</feature>
<comment type="catalytic activity">
    <reaction evidence="3">
        <text>adenosylcob(III)inamide + GTP = adenosylcob(III)inamide phosphate + GDP + H(+)</text>
        <dbReference type="Rhea" id="RHEA:15765"/>
        <dbReference type="ChEBI" id="CHEBI:2480"/>
        <dbReference type="ChEBI" id="CHEBI:15378"/>
        <dbReference type="ChEBI" id="CHEBI:37565"/>
        <dbReference type="ChEBI" id="CHEBI:58189"/>
        <dbReference type="ChEBI" id="CHEBI:58502"/>
        <dbReference type="EC" id="2.7.1.156"/>
    </reaction>
</comment>
<evidence type="ECO:0000256" key="14">
    <source>
        <dbReference type="ARBA" id="ARBA00022840"/>
    </source>
</evidence>
<feature type="active site" description="GMP-histidine intermediate" evidence="18">
    <location>
        <position position="59"/>
    </location>
</feature>
<dbReference type="GO" id="GO:0009236">
    <property type="term" value="P:cobalamin biosynthetic process"/>
    <property type="evidence" value="ECO:0007669"/>
    <property type="project" value="UniProtKB-KW"/>
</dbReference>
<evidence type="ECO:0000256" key="11">
    <source>
        <dbReference type="ARBA" id="ARBA00022679"/>
    </source>
</evidence>
<feature type="binding site" evidence="19">
    <location>
        <position position="93"/>
    </location>
    <ligand>
        <name>GTP</name>
        <dbReference type="ChEBI" id="CHEBI:37565"/>
    </ligand>
</feature>
<evidence type="ECO:0000256" key="18">
    <source>
        <dbReference type="PIRSR" id="PIRSR006135-1"/>
    </source>
</evidence>
<dbReference type="RefSeq" id="WP_212526676.1">
    <property type="nucleotide sequence ID" value="NZ_JAGSOG010000007.1"/>
</dbReference>
<gene>
    <name evidence="20" type="primary">cobU</name>
    <name evidence="20" type="ORF">KDL01_02645</name>
</gene>
<feature type="binding site" evidence="19">
    <location>
        <begin position="60"/>
        <end position="63"/>
    </location>
    <ligand>
        <name>GTP</name>
        <dbReference type="ChEBI" id="CHEBI:37565"/>
    </ligand>
</feature>
<comment type="similarity">
    <text evidence="7">Belongs to the CobU/CobP family.</text>
</comment>
<comment type="catalytic activity">
    <reaction evidence="2">
        <text>adenosylcob(III)inamide phosphate + GTP + H(+) = adenosylcob(III)inamide-GDP + diphosphate</text>
        <dbReference type="Rhea" id="RHEA:22712"/>
        <dbReference type="ChEBI" id="CHEBI:15378"/>
        <dbReference type="ChEBI" id="CHEBI:33019"/>
        <dbReference type="ChEBI" id="CHEBI:37565"/>
        <dbReference type="ChEBI" id="CHEBI:58502"/>
        <dbReference type="ChEBI" id="CHEBI:60487"/>
        <dbReference type="EC" id="2.7.7.62"/>
    </reaction>
</comment>
<dbReference type="GO" id="GO:0008820">
    <property type="term" value="F:cobinamide phosphate guanylyltransferase activity"/>
    <property type="evidence" value="ECO:0007669"/>
    <property type="project" value="UniProtKB-EC"/>
</dbReference>
<dbReference type="EC" id="2.7.1.156" evidence="8"/>
<name>A0A941ILU5_9ACTN</name>
<comment type="pathway">
    <text evidence="6">Cofactor biosynthesis; adenosylcobalamin biosynthesis; adenosylcobalamin from cob(II)yrinate a,c-diamide: step 5/7.</text>
</comment>
<feature type="binding site" evidence="19">
    <location>
        <position position="71"/>
    </location>
    <ligand>
        <name>GTP</name>
        <dbReference type="ChEBI" id="CHEBI:37565"/>
    </ligand>
</feature>
<comment type="caution">
    <text evidence="20">The sequence shown here is derived from an EMBL/GenBank/DDBJ whole genome shotgun (WGS) entry which is preliminary data.</text>
</comment>
<evidence type="ECO:0000256" key="16">
    <source>
        <dbReference type="ARBA" id="ARBA00029570"/>
    </source>
</evidence>
<dbReference type="PANTHER" id="PTHR34848:SF1">
    <property type="entry name" value="BIFUNCTIONAL ADENOSYLCOBALAMIN BIOSYNTHESIS PROTEIN COBU"/>
    <property type="match status" value="1"/>
</dbReference>
<evidence type="ECO:0000256" key="12">
    <source>
        <dbReference type="ARBA" id="ARBA00022741"/>
    </source>
</evidence>
<evidence type="ECO:0000313" key="21">
    <source>
        <dbReference type="Proteomes" id="UP000675781"/>
    </source>
</evidence>
<dbReference type="NCBIfam" id="NF004469">
    <property type="entry name" value="PRK05800.1"/>
    <property type="match status" value="1"/>
</dbReference>
<dbReference type="InterPro" id="IPR003203">
    <property type="entry name" value="CobU/CobP"/>
</dbReference>
<evidence type="ECO:0000256" key="10">
    <source>
        <dbReference type="ARBA" id="ARBA00022573"/>
    </source>
</evidence>
<evidence type="ECO:0000256" key="5">
    <source>
        <dbReference type="ARBA" id="ARBA00004692"/>
    </source>
</evidence>
<evidence type="ECO:0000256" key="2">
    <source>
        <dbReference type="ARBA" id="ARBA00000711"/>
    </source>
</evidence>
<dbReference type="GO" id="GO:0005524">
    <property type="term" value="F:ATP binding"/>
    <property type="evidence" value="ECO:0007669"/>
    <property type="project" value="UniProtKB-KW"/>
</dbReference>
<dbReference type="CDD" id="cd00544">
    <property type="entry name" value="CobU"/>
    <property type="match status" value="1"/>
</dbReference>
<evidence type="ECO:0000256" key="4">
    <source>
        <dbReference type="ARBA" id="ARBA00003889"/>
    </source>
</evidence>
<keyword evidence="15 19" id="KW-0342">GTP-binding</keyword>